<dbReference type="Proteomes" id="UP000092952">
    <property type="component" value="Chromosome"/>
</dbReference>
<comment type="similarity">
    <text evidence="1 5">Belongs to the FlgD family.</text>
</comment>
<feature type="domain" description="FlgD Tudor-like" evidence="8">
    <location>
        <begin position="85"/>
        <end position="217"/>
    </location>
</feature>
<keyword evidence="10" id="KW-1185">Reference proteome</keyword>
<dbReference type="InParanoid" id="A0A1B1YSG0"/>
<protein>
    <recommendedName>
        <fullName evidence="2 5">Basal-body rod modification protein FlgD</fullName>
    </recommendedName>
</protein>
<dbReference type="GO" id="GO:0044781">
    <property type="term" value="P:bacterial-type flagellum organization"/>
    <property type="evidence" value="ECO:0007669"/>
    <property type="project" value="UniProtKB-UniRule"/>
</dbReference>
<evidence type="ECO:0000256" key="1">
    <source>
        <dbReference type="ARBA" id="ARBA00010577"/>
    </source>
</evidence>
<dbReference type="AlphaFoldDB" id="A0A1B1YSG0"/>
<evidence type="ECO:0000256" key="6">
    <source>
        <dbReference type="SAM" id="MobiDB-lite"/>
    </source>
</evidence>
<feature type="domain" description="FlgD/Vpr Ig-like" evidence="7">
    <location>
        <begin position="111"/>
        <end position="172"/>
    </location>
</feature>
<dbReference type="Pfam" id="PF13860">
    <property type="entry name" value="FlgD_ig"/>
    <property type="match status" value="1"/>
</dbReference>
<dbReference type="InterPro" id="IPR005648">
    <property type="entry name" value="FlgD"/>
</dbReference>
<evidence type="ECO:0000256" key="5">
    <source>
        <dbReference type="RuleBase" id="RU362076"/>
    </source>
</evidence>
<evidence type="ECO:0000313" key="10">
    <source>
        <dbReference type="Proteomes" id="UP000092952"/>
    </source>
</evidence>
<dbReference type="RefSeq" id="WP_068803339.1">
    <property type="nucleotide sequence ID" value="NZ_CP014671.1"/>
</dbReference>
<dbReference type="InterPro" id="IPR025963">
    <property type="entry name" value="FLgD_Tudor"/>
</dbReference>
<evidence type="ECO:0000256" key="3">
    <source>
        <dbReference type="ARBA" id="ARBA00022795"/>
    </source>
</evidence>
<evidence type="ECO:0000256" key="2">
    <source>
        <dbReference type="ARBA" id="ARBA00016013"/>
    </source>
</evidence>
<dbReference type="FunCoup" id="A0A1B1YSG0">
    <property type="interactions" value="138"/>
</dbReference>
<gene>
    <name evidence="9" type="ORF">PG2T_05700</name>
</gene>
<accession>A0A1B1YSG0</accession>
<evidence type="ECO:0000259" key="7">
    <source>
        <dbReference type="Pfam" id="PF13860"/>
    </source>
</evidence>
<dbReference type="KEGG" id="gbi:PG2T_05700"/>
<dbReference type="EMBL" id="CP014671">
    <property type="protein sequence ID" value="ANX03736.1"/>
    <property type="molecule type" value="Genomic_DNA"/>
</dbReference>
<evidence type="ECO:0000256" key="4">
    <source>
        <dbReference type="ARBA" id="ARBA00024746"/>
    </source>
</evidence>
<proteinExistence type="inferred from homology"/>
<dbReference type="InterPro" id="IPR025965">
    <property type="entry name" value="FlgD/Vpr_Ig-like"/>
</dbReference>
<sequence length="221" mass="22993">MNAADSLTAAGLRSSDTLAPPKERRTVLNQEDFMTLLSTQLKFQDPSKPMEANEMVAQMAQLSMMTGISDLKDQLAGLSQSLTSSRASQAAQLVGREVLLDGEAMLLPLGGPLTGAVNLPANAADLKLSIYDPAGRLVRQVTLGPQPAGIVRFAWDGSLPDGTNAAPGQYRVFADPGTGESVPTLAAGRVDSVLLGSDGQGVQLVVDGYGLTDLGAVKQVM</sequence>
<organism evidence="9 10">
    <name type="scientific">Immundisolibacter cernigliae</name>
    <dbReference type="NCBI Taxonomy" id="1810504"/>
    <lineage>
        <taxon>Bacteria</taxon>
        <taxon>Pseudomonadati</taxon>
        <taxon>Pseudomonadota</taxon>
        <taxon>Gammaproteobacteria</taxon>
        <taxon>Immundisolibacterales</taxon>
        <taxon>Immundisolibacteraceae</taxon>
        <taxon>Immundisolibacter</taxon>
    </lineage>
</organism>
<comment type="function">
    <text evidence="4 5">Required for flagellar hook formation. May act as a scaffolding protein.</text>
</comment>
<name>A0A1B1YSG0_9GAMM</name>
<keyword evidence="3 5" id="KW-1005">Bacterial flagellum biogenesis</keyword>
<dbReference type="Gene3D" id="2.60.40.4070">
    <property type="match status" value="1"/>
</dbReference>
<evidence type="ECO:0000313" key="9">
    <source>
        <dbReference type="EMBL" id="ANX03736.1"/>
    </source>
</evidence>
<reference evidence="10" key="1">
    <citation type="submission" date="2016-03" db="EMBL/GenBank/DDBJ databases">
        <title>Complete genome sequence of Solimmundus cernigliae, representing a novel lineage of polycyclic aromatic hydrocarbon degraders within the Gammaproteobacteria.</title>
        <authorList>
            <person name="Singleton D.R."/>
            <person name="Dickey A.N."/>
            <person name="Scholl E.H."/>
            <person name="Wright F.A."/>
            <person name="Aitken M.D."/>
        </authorList>
    </citation>
    <scope>NUCLEOTIDE SEQUENCE [LARGE SCALE GENOMIC DNA]</scope>
    <source>
        <strain evidence="10">TR3.2</strain>
    </source>
</reference>
<dbReference type="OrthoDB" id="9785233at2"/>
<evidence type="ECO:0000259" key="8">
    <source>
        <dbReference type="Pfam" id="PF13861"/>
    </source>
</evidence>
<feature type="region of interest" description="Disordered" evidence="6">
    <location>
        <begin position="1"/>
        <end position="23"/>
    </location>
</feature>
<dbReference type="Pfam" id="PF13861">
    <property type="entry name" value="FLgD_tudor"/>
    <property type="match status" value="1"/>
</dbReference>
<dbReference type="Pfam" id="PF03963">
    <property type="entry name" value="FlgD"/>
    <property type="match status" value="1"/>
</dbReference>
<dbReference type="STRING" id="1810504.PG2T_05700"/>
<dbReference type="Gene3D" id="2.30.30.910">
    <property type="match status" value="1"/>
</dbReference>